<comment type="cofactor">
    <cofactor evidence="1">
        <name>(R)-lipoate</name>
        <dbReference type="ChEBI" id="CHEBI:83088"/>
    </cofactor>
</comment>
<name>A0A1J5PK55_9ZZZZ</name>
<dbReference type="EMBL" id="MLJW01003512">
    <property type="protein sequence ID" value="OIQ71894.1"/>
    <property type="molecule type" value="Genomic_DNA"/>
</dbReference>
<evidence type="ECO:0000313" key="5">
    <source>
        <dbReference type="EMBL" id="OIQ71894.1"/>
    </source>
</evidence>
<dbReference type="AlphaFoldDB" id="A0A1J5PK55"/>
<evidence type="ECO:0000256" key="1">
    <source>
        <dbReference type="ARBA" id="ARBA00001938"/>
    </source>
</evidence>
<dbReference type="GO" id="GO:0005737">
    <property type="term" value="C:cytoplasm"/>
    <property type="evidence" value="ECO:0007669"/>
    <property type="project" value="TreeGrafter"/>
</dbReference>
<dbReference type="Gene3D" id="3.30.559.10">
    <property type="entry name" value="Chloramphenicol acetyltransferase-like domain"/>
    <property type="match status" value="1"/>
</dbReference>
<evidence type="ECO:0000256" key="3">
    <source>
        <dbReference type="ARBA" id="ARBA00023315"/>
    </source>
</evidence>
<dbReference type="GO" id="GO:0004742">
    <property type="term" value="F:dihydrolipoyllysine-residue acetyltransferase activity"/>
    <property type="evidence" value="ECO:0007669"/>
    <property type="project" value="UniProtKB-EC"/>
</dbReference>
<comment type="caution">
    <text evidence="5">The sequence shown here is derived from an EMBL/GenBank/DDBJ whole genome shotgun (WGS) entry which is preliminary data.</text>
</comment>
<feature type="domain" description="2-oxoacid dehydrogenase acyltransferase catalytic" evidence="4">
    <location>
        <begin position="1"/>
        <end position="113"/>
    </location>
</feature>
<keyword evidence="2 5" id="KW-0808">Transferase</keyword>
<keyword evidence="5" id="KW-0670">Pyruvate</keyword>
<dbReference type="Pfam" id="PF00198">
    <property type="entry name" value="2-oxoacid_dh"/>
    <property type="match status" value="1"/>
</dbReference>
<dbReference type="PANTHER" id="PTHR43178">
    <property type="entry name" value="DIHYDROLIPOAMIDE ACETYLTRANSFERASE COMPONENT OF PYRUVATE DEHYDROGENASE COMPLEX"/>
    <property type="match status" value="1"/>
</dbReference>
<dbReference type="InterPro" id="IPR001078">
    <property type="entry name" value="2-oxoacid_DH_actylTfrase"/>
</dbReference>
<evidence type="ECO:0000259" key="4">
    <source>
        <dbReference type="Pfam" id="PF00198"/>
    </source>
</evidence>
<dbReference type="EC" id="2.3.1.12" evidence="5"/>
<keyword evidence="3 5" id="KW-0012">Acyltransferase</keyword>
<accession>A0A1J5PK55</accession>
<dbReference type="GO" id="GO:0031405">
    <property type="term" value="F:lipoic acid binding"/>
    <property type="evidence" value="ECO:0007669"/>
    <property type="project" value="TreeGrafter"/>
</dbReference>
<dbReference type="SUPFAM" id="SSF52777">
    <property type="entry name" value="CoA-dependent acyltransferases"/>
    <property type="match status" value="1"/>
</dbReference>
<sequence length="116" mass="12417">MSLPQLGSALMGLVDTAREGRTLPERMKNGTISITNIGVLGVDGGTPILPPGTAAILAVGQIRESAWVHKGKIKIRPVCELSLSFDHRMIDGELGSRFLARVSQLLKDPSELLTTE</sequence>
<dbReference type="PANTHER" id="PTHR43178:SF5">
    <property type="entry name" value="LIPOAMIDE ACYLTRANSFERASE COMPONENT OF BRANCHED-CHAIN ALPHA-KETO ACID DEHYDROGENASE COMPLEX, MITOCHONDRIAL"/>
    <property type="match status" value="1"/>
</dbReference>
<evidence type="ECO:0000256" key="2">
    <source>
        <dbReference type="ARBA" id="ARBA00022679"/>
    </source>
</evidence>
<proteinExistence type="predicted"/>
<protein>
    <submittedName>
        <fullName evidence="5">Dihydrolipoyllysine-residue acetyltransferase component of pyruvate dehydrogenase complex</fullName>
        <ecNumber evidence="5">2.3.1.12</ecNumber>
    </submittedName>
</protein>
<dbReference type="InterPro" id="IPR023213">
    <property type="entry name" value="CAT-like_dom_sf"/>
</dbReference>
<gene>
    <name evidence="5" type="primary">pdhC_10</name>
    <name evidence="5" type="ORF">GALL_464840</name>
</gene>
<dbReference type="InterPro" id="IPR050743">
    <property type="entry name" value="2-oxoacid_DH_E2_comp"/>
</dbReference>
<reference evidence="5" key="1">
    <citation type="submission" date="2016-10" db="EMBL/GenBank/DDBJ databases">
        <title>Sequence of Gallionella enrichment culture.</title>
        <authorList>
            <person name="Poehlein A."/>
            <person name="Muehling M."/>
            <person name="Daniel R."/>
        </authorList>
    </citation>
    <scope>NUCLEOTIDE SEQUENCE</scope>
</reference>
<organism evidence="5">
    <name type="scientific">mine drainage metagenome</name>
    <dbReference type="NCBI Taxonomy" id="410659"/>
    <lineage>
        <taxon>unclassified sequences</taxon>
        <taxon>metagenomes</taxon>
        <taxon>ecological metagenomes</taxon>
    </lineage>
</organism>